<evidence type="ECO:0000313" key="3">
    <source>
        <dbReference type="EMBL" id="RFU81451.1"/>
    </source>
</evidence>
<accession>A0A395P133</accession>
<evidence type="ECO:0000256" key="1">
    <source>
        <dbReference type="SAM" id="MobiDB-lite"/>
    </source>
</evidence>
<dbReference type="PANTHER" id="PTHR43798">
    <property type="entry name" value="MONOACYLGLYCEROL LIPASE"/>
    <property type="match status" value="1"/>
</dbReference>
<feature type="compositionally biased region" description="Basic and acidic residues" evidence="1">
    <location>
        <begin position="77"/>
        <end position="91"/>
    </location>
</feature>
<dbReference type="InterPro" id="IPR022742">
    <property type="entry name" value="Hydrolase_4"/>
</dbReference>
<dbReference type="EMBL" id="PXOA01000048">
    <property type="protein sequence ID" value="RFU81451.1"/>
    <property type="molecule type" value="Genomic_DNA"/>
</dbReference>
<protein>
    <submittedName>
        <fullName evidence="3">C6 and c2h2 transcription factor</fullName>
    </submittedName>
</protein>
<dbReference type="InterPro" id="IPR050266">
    <property type="entry name" value="AB_hydrolase_sf"/>
</dbReference>
<proteinExistence type="predicted"/>
<dbReference type="STRING" id="490622.A0A395P133"/>
<dbReference type="InterPro" id="IPR000073">
    <property type="entry name" value="AB_hydrolase_1"/>
</dbReference>
<dbReference type="SUPFAM" id="SSF53474">
    <property type="entry name" value="alpha/beta-Hydrolases"/>
    <property type="match status" value="1"/>
</dbReference>
<dbReference type="PRINTS" id="PR00111">
    <property type="entry name" value="ABHYDROLASE"/>
</dbReference>
<sequence length="411" mass="45122">MDSAAGFFRWSTPLPQTAIAVTTTAVATATLLLFARSALWPRWGKALPNPLKTAIPGRPKDEIEGLVYQPDAFPGARDVDTPKRREKENKTRQNGCNPKVEAKSSVPLQYGSIRVYEFGPENGEKVLLVHGISTPCITLSPIAHGLVDRGCRVMLFDLFGRGFSDGVGDLPHDERLYTTQILLVLASSPLAWTGNDAFRLIGYSLGGGIAVHFATAFPHLVSSLVLLAPAGLINPEDFGAVSLFIFKSGFVPERILAYLTRARLQQPIAAARKPKEASPTAAAAEIAITETTSATPKNEGSIPLEQHVLMYVRWMVLHHAGFIPSFMSSIRHAPLSDQHDSWRLLARRTAGTTMILLAENDEIIDLKDYEREALPLVGGKDNVVWKVLPGTHDFVMTHSDYILKELDELWK</sequence>
<feature type="domain" description="Serine aminopeptidase S33" evidence="2">
    <location>
        <begin position="124"/>
        <end position="254"/>
    </location>
</feature>
<comment type="caution">
    <text evidence="3">The sequence shown here is derived from an EMBL/GenBank/DDBJ whole genome shotgun (WGS) entry which is preliminary data.</text>
</comment>
<feature type="region of interest" description="Disordered" evidence="1">
    <location>
        <begin position="72"/>
        <end position="100"/>
    </location>
</feature>
<keyword evidence="4" id="KW-1185">Reference proteome</keyword>
<dbReference type="AlphaFoldDB" id="A0A395P133"/>
<dbReference type="GO" id="GO:0016020">
    <property type="term" value="C:membrane"/>
    <property type="evidence" value="ECO:0007669"/>
    <property type="project" value="TreeGrafter"/>
</dbReference>
<evidence type="ECO:0000259" key="2">
    <source>
        <dbReference type="Pfam" id="PF12146"/>
    </source>
</evidence>
<dbReference type="Proteomes" id="UP000266272">
    <property type="component" value="Unassembled WGS sequence"/>
</dbReference>
<dbReference type="PANTHER" id="PTHR43798:SF33">
    <property type="entry name" value="HYDROLASE, PUTATIVE (AFU_ORTHOLOGUE AFUA_2G14860)-RELATED"/>
    <property type="match status" value="1"/>
</dbReference>
<dbReference type="Pfam" id="PF12146">
    <property type="entry name" value="Hydrolase_4"/>
    <property type="match status" value="1"/>
</dbReference>
<gene>
    <name evidence="3" type="ORF">TARUN_763</name>
</gene>
<dbReference type="Gene3D" id="3.40.50.1820">
    <property type="entry name" value="alpha/beta hydrolase"/>
    <property type="match status" value="1"/>
</dbReference>
<evidence type="ECO:0000313" key="4">
    <source>
        <dbReference type="Proteomes" id="UP000266272"/>
    </source>
</evidence>
<dbReference type="OrthoDB" id="408373at2759"/>
<name>A0A395P133_TRIAR</name>
<reference evidence="3 4" key="1">
    <citation type="journal article" date="2018" name="PLoS Pathog.">
        <title>Evolution of structural diversity of trichothecenes, a family of toxins produced by plant pathogenic and entomopathogenic fungi.</title>
        <authorList>
            <person name="Proctor R.H."/>
            <person name="McCormick S.P."/>
            <person name="Kim H.S."/>
            <person name="Cardoza R.E."/>
            <person name="Stanley A.M."/>
            <person name="Lindo L."/>
            <person name="Kelly A."/>
            <person name="Brown D.W."/>
            <person name="Lee T."/>
            <person name="Vaughan M.M."/>
            <person name="Alexander N.J."/>
            <person name="Busman M."/>
            <person name="Gutierrez S."/>
        </authorList>
    </citation>
    <scope>NUCLEOTIDE SEQUENCE [LARGE SCALE GENOMIC DNA]</scope>
    <source>
        <strain evidence="3 4">IBT 40837</strain>
    </source>
</reference>
<dbReference type="InterPro" id="IPR029058">
    <property type="entry name" value="AB_hydrolase_fold"/>
</dbReference>
<organism evidence="3 4">
    <name type="scientific">Trichoderma arundinaceum</name>
    <dbReference type="NCBI Taxonomy" id="490622"/>
    <lineage>
        <taxon>Eukaryota</taxon>
        <taxon>Fungi</taxon>
        <taxon>Dikarya</taxon>
        <taxon>Ascomycota</taxon>
        <taxon>Pezizomycotina</taxon>
        <taxon>Sordariomycetes</taxon>
        <taxon>Hypocreomycetidae</taxon>
        <taxon>Hypocreales</taxon>
        <taxon>Hypocreaceae</taxon>
        <taxon>Trichoderma</taxon>
    </lineage>
</organism>